<organism evidence="3 4">
    <name type="scientific">Coprinellus micaceus</name>
    <name type="common">Glistening ink-cap mushroom</name>
    <name type="synonym">Coprinus micaceus</name>
    <dbReference type="NCBI Taxonomy" id="71717"/>
    <lineage>
        <taxon>Eukaryota</taxon>
        <taxon>Fungi</taxon>
        <taxon>Dikarya</taxon>
        <taxon>Basidiomycota</taxon>
        <taxon>Agaricomycotina</taxon>
        <taxon>Agaricomycetes</taxon>
        <taxon>Agaricomycetidae</taxon>
        <taxon>Agaricales</taxon>
        <taxon>Agaricineae</taxon>
        <taxon>Psathyrellaceae</taxon>
        <taxon>Coprinellus</taxon>
    </lineage>
</organism>
<accession>A0A4Y7T719</accession>
<dbReference type="InterPro" id="IPR050167">
    <property type="entry name" value="Ser_Thr_protein_kinase"/>
</dbReference>
<dbReference type="AlphaFoldDB" id="A0A4Y7T719"/>
<sequence>MPPLLLNPNIPTVPGVSARMPLMDAYSTSPQKRRSDTEHENITSGGGRRTFRFPPVLPPLRQTLHGWKPGFPTSNSDKELCLSDTGSPASEYGQLDRDELKSVRNCPDKVPVTFGGLYAARSKSGRACLTQYPTTDRRGPAWDQSIYRDILGQWGKRLDLMTLAGIFQEQDSPLDSRVYLVSPSLKYGTAAPVLDYCPVPDALSPLRMVPEALQRLGAEGILHGNREASDISTNVSERACISDPSSSGPPNMGLRLMHFDRSSPRSSYHSIDHQLRTGLERLFASFSSSEHVDYPPQDITWGEVCSAFSEAATPTWAPIQAAAPLGEYPWMAPELLRSNWEDMCRPISPASDIYSFGCLSYEVLTRHPPLSHIEPGLASRFTHILKEVLRPDRPPSDSAPGAEAYCICRLFEEICQMMELCRRRDPSLRPLHLSPRITDAPNQTVAVSLSSLPSSPLILICKRHANDASLLAYLSLYRSLSEL</sequence>
<dbReference type="PROSITE" id="PS50011">
    <property type="entry name" value="PROTEIN_KINASE_DOM"/>
    <property type="match status" value="1"/>
</dbReference>
<protein>
    <recommendedName>
        <fullName evidence="2">Protein kinase domain-containing protein</fullName>
    </recommendedName>
</protein>
<dbReference type="GO" id="GO:0007165">
    <property type="term" value="P:signal transduction"/>
    <property type="evidence" value="ECO:0007669"/>
    <property type="project" value="TreeGrafter"/>
</dbReference>
<dbReference type="STRING" id="71717.A0A4Y7T719"/>
<dbReference type="Proteomes" id="UP000298030">
    <property type="component" value="Unassembled WGS sequence"/>
</dbReference>
<dbReference type="OrthoDB" id="4062651at2759"/>
<dbReference type="EMBL" id="QPFP01000027">
    <property type="protein sequence ID" value="TEB29392.1"/>
    <property type="molecule type" value="Genomic_DNA"/>
</dbReference>
<dbReference type="InterPro" id="IPR011009">
    <property type="entry name" value="Kinase-like_dom_sf"/>
</dbReference>
<gene>
    <name evidence="3" type="ORF">FA13DRAFT_639887</name>
</gene>
<dbReference type="GO" id="GO:0005524">
    <property type="term" value="F:ATP binding"/>
    <property type="evidence" value="ECO:0007669"/>
    <property type="project" value="InterPro"/>
</dbReference>
<dbReference type="PANTHER" id="PTHR23257">
    <property type="entry name" value="SERINE-THREONINE PROTEIN KINASE"/>
    <property type="match status" value="1"/>
</dbReference>
<comment type="caution">
    <text evidence="3">The sequence shown here is derived from an EMBL/GenBank/DDBJ whole genome shotgun (WGS) entry which is preliminary data.</text>
</comment>
<evidence type="ECO:0000313" key="4">
    <source>
        <dbReference type="Proteomes" id="UP000298030"/>
    </source>
</evidence>
<dbReference type="SUPFAM" id="SSF56112">
    <property type="entry name" value="Protein kinase-like (PK-like)"/>
    <property type="match status" value="1"/>
</dbReference>
<dbReference type="PANTHER" id="PTHR23257:SF963">
    <property type="entry name" value="AT08303P"/>
    <property type="match status" value="1"/>
</dbReference>
<evidence type="ECO:0000259" key="2">
    <source>
        <dbReference type="PROSITE" id="PS50011"/>
    </source>
</evidence>
<evidence type="ECO:0000313" key="3">
    <source>
        <dbReference type="EMBL" id="TEB29392.1"/>
    </source>
</evidence>
<feature type="region of interest" description="Disordered" evidence="1">
    <location>
        <begin position="26"/>
        <end position="55"/>
    </location>
</feature>
<dbReference type="InterPro" id="IPR000719">
    <property type="entry name" value="Prot_kinase_dom"/>
</dbReference>
<dbReference type="Gene3D" id="1.10.510.10">
    <property type="entry name" value="Transferase(Phosphotransferase) domain 1"/>
    <property type="match status" value="1"/>
</dbReference>
<keyword evidence="4" id="KW-1185">Reference proteome</keyword>
<feature type="domain" description="Protein kinase" evidence="2">
    <location>
        <begin position="89"/>
        <end position="445"/>
    </location>
</feature>
<dbReference type="GO" id="GO:0005737">
    <property type="term" value="C:cytoplasm"/>
    <property type="evidence" value="ECO:0007669"/>
    <property type="project" value="TreeGrafter"/>
</dbReference>
<reference evidence="3 4" key="1">
    <citation type="journal article" date="2019" name="Nat. Ecol. Evol.">
        <title>Megaphylogeny resolves global patterns of mushroom evolution.</title>
        <authorList>
            <person name="Varga T."/>
            <person name="Krizsan K."/>
            <person name="Foldi C."/>
            <person name="Dima B."/>
            <person name="Sanchez-Garcia M."/>
            <person name="Sanchez-Ramirez S."/>
            <person name="Szollosi G.J."/>
            <person name="Szarkandi J.G."/>
            <person name="Papp V."/>
            <person name="Albert L."/>
            <person name="Andreopoulos W."/>
            <person name="Angelini C."/>
            <person name="Antonin V."/>
            <person name="Barry K.W."/>
            <person name="Bougher N.L."/>
            <person name="Buchanan P."/>
            <person name="Buyck B."/>
            <person name="Bense V."/>
            <person name="Catcheside P."/>
            <person name="Chovatia M."/>
            <person name="Cooper J."/>
            <person name="Damon W."/>
            <person name="Desjardin D."/>
            <person name="Finy P."/>
            <person name="Geml J."/>
            <person name="Haridas S."/>
            <person name="Hughes K."/>
            <person name="Justo A."/>
            <person name="Karasinski D."/>
            <person name="Kautmanova I."/>
            <person name="Kiss B."/>
            <person name="Kocsube S."/>
            <person name="Kotiranta H."/>
            <person name="LaButti K.M."/>
            <person name="Lechner B.E."/>
            <person name="Liimatainen K."/>
            <person name="Lipzen A."/>
            <person name="Lukacs Z."/>
            <person name="Mihaltcheva S."/>
            <person name="Morgado L.N."/>
            <person name="Niskanen T."/>
            <person name="Noordeloos M.E."/>
            <person name="Ohm R.A."/>
            <person name="Ortiz-Santana B."/>
            <person name="Ovrebo C."/>
            <person name="Racz N."/>
            <person name="Riley R."/>
            <person name="Savchenko A."/>
            <person name="Shiryaev A."/>
            <person name="Soop K."/>
            <person name="Spirin V."/>
            <person name="Szebenyi C."/>
            <person name="Tomsovsky M."/>
            <person name="Tulloss R.E."/>
            <person name="Uehling J."/>
            <person name="Grigoriev I.V."/>
            <person name="Vagvolgyi C."/>
            <person name="Papp T."/>
            <person name="Martin F.M."/>
            <person name="Miettinen O."/>
            <person name="Hibbett D.S."/>
            <person name="Nagy L.G."/>
        </authorList>
    </citation>
    <scope>NUCLEOTIDE SEQUENCE [LARGE SCALE GENOMIC DNA]</scope>
    <source>
        <strain evidence="3 4">FP101781</strain>
    </source>
</reference>
<name>A0A4Y7T719_COPMI</name>
<proteinExistence type="predicted"/>
<evidence type="ECO:0000256" key="1">
    <source>
        <dbReference type="SAM" id="MobiDB-lite"/>
    </source>
</evidence>
<dbReference type="GO" id="GO:0004672">
    <property type="term" value="F:protein kinase activity"/>
    <property type="evidence" value="ECO:0007669"/>
    <property type="project" value="InterPro"/>
</dbReference>